<proteinExistence type="predicted"/>
<feature type="domain" description="NADPH oxidase Respiratory burst" evidence="1">
    <location>
        <begin position="65"/>
        <end position="116"/>
    </location>
</feature>
<reference evidence="3" key="1">
    <citation type="submission" date="2024-07" db="EMBL/GenBank/DDBJ databases">
        <title>Two chromosome-level genome assemblies of Korean endemic species Abeliophyllum distichum and Forsythia ovata (Oleaceae).</title>
        <authorList>
            <person name="Jang H."/>
        </authorList>
    </citation>
    <scope>NUCLEOTIDE SEQUENCE [LARGE SCALE GENOMIC DNA]</scope>
</reference>
<comment type="caution">
    <text evidence="2">The sequence shown here is derived from an EMBL/GenBank/DDBJ whole genome shotgun (WGS) entry which is preliminary data.</text>
</comment>
<organism evidence="2 3">
    <name type="scientific">Abeliophyllum distichum</name>
    <dbReference type="NCBI Taxonomy" id="126358"/>
    <lineage>
        <taxon>Eukaryota</taxon>
        <taxon>Viridiplantae</taxon>
        <taxon>Streptophyta</taxon>
        <taxon>Embryophyta</taxon>
        <taxon>Tracheophyta</taxon>
        <taxon>Spermatophyta</taxon>
        <taxon>Magnoliopsida</taxon>
        <taxon>eudicotyledons</taxon>
        <taxon>Gunneridae</taxon>
        <taxon>Pentapetalae</taxon>
        <taxon>asterids</taxon>
        <taxon>lamiids</taxon>
        <taxon>Lamiales</taxon>
        <taxon>Oleaceae</taxon>
        <taxon>Forsythieae</taxon>
        <taxon>Abeliophyllum</taxon>
    </lineage>
</organism>
<evidence type="ECO:0000313" key="3">
    <source>
        <dbReference type="Proteomes" id="UP001604336"/>
    </source>
</evidence>
<dbReference type="InterPro" id="IPR013623">
    <property type="entry name" value="NADPH_Ox"/>
</dbReference>
<keyword evidence="3" id="KW-1185">Reference proteome</keyword>
<accession>A0ABD1SE80</accession>
<evidence type="ECO:0000313" key="2">
    <source>
        <dbReference type="EMBL" id="KAL2498098.1"/>
    </source>
</evidence>
<dbReference type="EMBL" id="JBFOLK010000007">
    <property type="protein sequence ID" value="KAL2498098.1"/>
    <property type="molecule type" value="Genomic_DNA"/>
</dbReference>
<name>A0ABD1SE80_9LAMI</name>
<evidence type="ECO:0000259" key="1">
    <source>
        <dbReference type="Pfam" id="PF08414"/>
    </source>
</evidence>
<sequence length="116" mass="13009">MVTEISQELKAKAIAKAKQFSQELKAELRQFSWSHGHATRVLSGGAEGGSIALVTRAMRQQRAQLDQTRSSTHKALEGLKFISNGKTNSWNEVENNFYKLAKDRFVHRSDFAKCIG</sequence>
<gene>
    <name evidence="2" type="ORF">Adt_23648</name>
</gene>
<dbReference type="Proteomes" id="UP001604336">
    <property type="component" value="Unassembled WGS sequence"/>
</dbReference>
<dbReference type="AlphaFoldDB" id="A0ABD1SE80"/>
<dbReference type="Gene3D" id="1.10.238.10">
    <property type="entry name" value="EF-hand"/>
    <property type="match status" value="1"/>
</dbReference>
<protein>
    <submittedName>
        <fullName evidence="2">Respiratory burst oxidaseprotein F</fullName>
    </submittedName>
</protein>
<dbReference type="Pfam" id="PF08414">
    <property type="entry name" value="NADPH_Ox"/>
    <property type="match status" value="1"/>
</dbReference>